<feature type="domain" description="HAMP" evidence="6">
    <location>
        <begin position="293"/>
        <end position="340"/>
    </location>
</feature>
<dbReference type="CDD" id="cd11386">
    <property type="entry name" value="MCP_signal"/>
    <property type="match status" value="1"/>
</dbReference>
<dbReference type="PROSITE" id="PS50885">
    <property type="entry name" value="HAMP"/>
    <property type="match status" value="2"/>
</dbReference>
<dbReference type="RefSeq" id="WP_108388376.1">
    <property type="nucleotide sequence ID" value="NZ_QBUD01000016.1"/>
</dbReference>
<proteinExistence type="inferred from homology"/>
<dbReference type="CDD" id="cd06225">
    <property type="entry name" value="HAMP"/>
    <property type="match status" value="1"/>
</dbReference>
<evidence type="ECO:0000259" key="5">
    <source>
        <dbReference type="PROSITE" id="PS50111"/>
    </source>
</evidence>
<dbReference type="SMART" id="SM00283">
    <property type="entry name" value="MA"/>
    <property type="match status" value="1"/>
</dbReference>
<dbReference type="GO" id="GO:0007165">
    <property type="term" value="P:signal transduction"/>
    <property type="evidence" value="ECO:0007669"/>
    <property type="project" value="UniProtKB-KW"/>
</dbReference>
<dbReference type="Pfam" id="PF00672">
    <property type="entry name" value="HAMP"/>
    <property type="match status" value="1"/>
</dbReference>
<dbReference type="PANTHER" id="PTHR43531">
    <property type="entry name" value="PROTEIN ICFG"/>
    <property type="match status" value="1"/>
</dbReference>
<dbReference type="SUPFAM" id="SSF103190">
    <property type="entry name" value="Sensory domain-like"/>
    <property type="match status" value="1"/>
</dbReference>
<evidence type="ECO:0000259" key="6">
    <source>
        <dbReference type="PROSITE" id="PS50885"/>
    </source>
</evidence>
<feature type="domain" description="HAMP" evidence="6">
    <location>
        <begin position="221"/>
        <end position="274"/>
    </location>
</feature>
<keyword evidence="4" id="KW-0472">Membrane</keyword>
<dbReference type="Proteomes" id="UP000244523">
    <property type="component" value="Unassembled WGS sequence"/>
</dbReference>
<dbReference type="GO" id="GO:0006935">
    <property type="term" value="P:chemotaxis"/>
    <property type="evidence" value="ECO:0007669"/>
    <property type="project" value="UniProtKB-KW"/>
</dbReference>
<comment type="caution">
    <text evidence="7">The sequence shown here is derived from an EMBL/GenBank/DDBJ whole genome shotgun (WGS) entry which is preliminary data.</text>
</comment>
<evidence type="ECO:0000313" key="7">
    <source>
        <dbReference type="EMBL" id="PUB10890.1"/>
    </source>
</evidence>
<evidence type="ECO:0000256" key="1">
    <source>
        <dbReference type="ARBA" id="ARBA00022500"/>
    </source>
</evidence>
<dbReference type="InterPro" id="IPR029151">
    <property type="entry name" value="Sensor-like_sf"/>
</dbReference>
<feature type="transmembrane region" description="Helical" evidence="4">
    <location>
        <begin position="200"/>
        <end position="224"/>
    </location>
</feature>
<organism evidence="7 8">
    <name type="scientific">Yoonia sediminilitoris</name>
    <dbReference type="NCBI Taxonomy" id="1286148"/>
    <lineage>
        <taxon>Bacteria</taxon>
        <taxon>Pseudomonadati</taxon>
        <taxon>Pseudomonadota</taxon>
        <taxon>Alphaproteobacteria</taxon>
        <taxon>Rhodobacterales</taxon>
        <taxon>Paracoccaceae</taxon>
        <taxon>Yoonia</taxon>
    </lineage>
</organism>
<gene>
    <name evidence="7" type="ORF">C8N45_11663</name>
</gene>
<sequence length="602" mass="64043">MPSTSNIPLKIRISVTMAIVLVAVCATLMMISSRLSNQSMLDDAQAKQDISLRVVAATFQNAFDTLEFNYRPDGTIARATWNDIPSFDSHELVDQVGLVSGETATLFVWDSQEGDFIRATTNIIKPDGNRAVGTYLGKQNPVFAAMQRGETYRGEAVILGKPYLTVYQPVFGPGSNVIGILYVGVERTVIDAAAAAKGNALLITSSVAVGLGVLAVFFVTSLLLRPLNTLSDVIGRLASGDLDIEIPFDNQTDEIGAIASRVTSFKADIQNNKKLEAEQRIIQEEQTVAMGFLGDGLKRLAQGDLTQRIQSSVTQPFPAQYEPLRNDFNAVIDSLSSTLDDVNLVASGVTSTAGSIAMMSDTLARRVESQASTLAQSANTLTQLSQSGKEIAENAANADQMVSRSLTLSSESRQVLNDATNAIQEIEESSDQINQIIAVIEDIAFQTNLLALNAGVEAARAGEAGKGFAVVASEVRGLSMRATDSAREIRTLITASRSKISDGTVLVQNTGRSLGQLLSQVEEMGAVIKDIAVSLTEQAKGQSDVTSSVQQLDHITQENAALGEEANAASETLKNEAQNLSKALSTFETGSRGNTAKLVNAA</sequence>
<dbReference type="PANTHER" id="PTHR43531:SF11">
    <property type="entry name" value="METHYL-ACCEPTING CHEMOTAXIS PROTEIN 3"/>
    <property type="match status" value="1"/>
</dbReference>
<feature type="transmembrane region" description="Helical" evidence="4">
    <location>
        <begin position="12"/>
        <end position="31"/>
    </location>
</feature>
<evidence type="ECO:0000313" key="8">
    <source>
        <dbReference type="Proteomes" id="UP000244523"/>
    </source>
</evidence>
<accession>A0A2T6K811</accession>
<dbReference type="AlphaFoldDB" id="A0A2T6K811"/>
<evidence type="ECO:0000256" key="3">
    <source>
        <dbReference type="PROSITE-ProRule" id="PRU00284"/>
    </source>
</evidence>
<dbReference type="InterPro" id="IPR004089">
    <property type="entry name" value="MCPsignal_dom"/>
</dbReference>
<dbReference type="InterPro" id="IPR051310">
    <property type="entry name" value="MCP_chemotaxis"/>
</dbReference>
<evidence type="ECO:0000256" key="4">
    <source>
        <dbReference type="SAM" id="Phobius"/>
    </source>
</evidence>
<name>A0A2T6K811_9RHOB</name>
<keyword evidence="1" id="KW-0145">Chemotaxis</keyword>
<dbReference type="Gene3D" id="1.10.287.950">
    <property type="entry name" value="Methyl-accepting chemotaxis protein"/>
    <property type="match status" value="1"/>
</dbReference>
<dbReference type="SUPFAM" id="SSF158472">
    <property type="entry name" value="HAMP domain-like"/>
    <property type="match status" value="1"/>
</dbReference>
<keyword evidence="4" id="KW-0812">Transmembrane</keyword>
<dbReference type="OrthoDB" id="354287at2"/>
<dbReference type="PROSITE" id="PS50111">
    <property type="entry name" value="CHEMOTAXIS_TRANSDUC_2"/>
    <property type="match status" value="1"/>
</dbReference>
<reference evidence="7 8" key="1">
    <citation type="submission" date="2018-04" db="EMBL/GenBank/DDBJ databases">
        <title>Genomic Encyclopedia of Archaeal and Bacterial Type Strains, Phase II (KMG-II): from individual species to whole genera.</title>
        <authorList>
            <person name="Goeker M."/>
        </authorList>
    </citation>
    <scope>NUCLEOTIDE SEQUENCE [LARGE SCALE GENOMIC DNA]</scope>
    <source>
        <strain evidence="7 8">DSM 29955</strain>
    </source>
</reference>
<dbReference type="SUPFAM" id="SSF58104">
    <property type="entry name" value="Methyl-accepting chemotaxis protein (MCP) signaling domain"/>
    <property type="match status" value="1"/>
</dbReference>
<dbReference type="InterPro" id="IPR003660">
    <property type="entry name" value="HAMP_dom"/>
</dbReference>
<dbReference type="SMART" id="SM00304">
    <property type="entry name" value="HAMP"/>
    <property type="match status" value="2"/>
</dbReference>
<keyword evidence="4" id="KW-1133">Transmembrane helix</keyword>
<evidence type="ECO:0000256" key="2">
    <source>
        <dbReference type="ARBA" id="ARBA00029447"/>
    </source>
</evidence>
<dbReference type="InterPro" id="IPR033462">
    <property type="entry name" value="Cache_3-Cache_2"/>
</dbReference>
<protein>
    <submittedName>
        <fullName evidence="7">Methyl-accepting chemotaxis protein</fullName>
    </submittedName>
</protein>
<comment type="similarity">
    <text evidence="2">Belongs to the methyl-accepting chemotaxis (MCP) protein family.</text>
</comment>
<keyword evidence="8" id="KW-1185">Reference proteome</keyword>
<dbReference type="Pfam" id="PF00015">
    <property type="entry name" value="MCPsignal"/>
    <property type="match status" value="1"/>
</dbReference>
<dbReference type="EMBL" id="QBUD01000016">
    <property type="protein sequence ID" value="PUB10890.1"/>
    <property type="molecule type" value="Genomic_DNA"/>
</dbReference>
<feature type="domain" description="Methyl-accepting transducer" evidence="5">
    <location>
        <begin position="345"/>
        <end position="574"/>
    </location>
</feature>
<keyword evidence="3" id="KW-0807">Transducer</keyword>
<dbReference type="GO" id="GO:0016020">
    <property type="term" value="C:membrane"/>
    <property type="evidence" value="ECO:0007669"/>
    <property type="project" value="InterPro"/>
</dbReference>
<dbReference type="Gene3D" id="6.10.340.10">
    <property type="match status" value="1"/>
</dbReference>
<dbReference type="Pfam" id="PF17201">
    <property type="entry name" value="Cache_3-Cache_2"/>
    <property type="match status" value="1"/>
</dbReference>